<dbReference type="GO" id="GO:0009306">
    <property type="term" value="P:protein secretion"/>
    <property type="evidence" value="ECO:0000318"/>
    <property type="project" value="GO_Central"/>
</dbReference>
<dbReference type="AlphaFoldDB" id="A0A2R6WFF3"/>
<keyword evidence="3 6" id="KW-0812">Transmembrane</keyword>
<dbReference type="InterPro" id="IPR008564">
    <property type="entry name" value="TVP23-like"/>
</dbReference>
<keyword evidence="8" id="KW-1185">Reference proteome</keyword>
<keyword evidence="5 6" id="KW-0472">Membrane</keyword>
<keyword evidence="4 6" id="KW-1133">Transmembrane helix</keyword>
<evidence type="ECO:0000256" key="4">
    <source>
        <dbReference type="ARBA" id="ARBA00022989"/>
    </source>
</evidence>
<dbReference type="EMBL" id="KZ772769">
    <property type="protein sequence ID" value="PTQ32583.1"/>
    <property type="molecule type" value="Genomic_DNA"/>
</dbReference>
<dbReference type="GO" id="GO:0016192">
    <property type="term" value="P:vesicle-mediated transport"/>
    <property type="evidence" value="ECO:0000318"/>
    <property type="project" value="GO_Central"/>
</dbReference>
<evidence type="ECO:0000313" key="7">
    <source>
        <dbReference type="EMBL" id="PTQ32583.1"/>
    </source>
</evidence>
<feature type="transmembrane region" description="Helical" evidence="6">
    <location>
        <begin position="44"/>
        <end position="73"/>
    </location>
</feature>
<dbReference type="PANTHER" id="PTHR13019:SF7">
    <property type="entry name" value="GOLGI APPARATUS MEMBRANE PROTEIN TVP23"/>
    <property type="match status" value="1"/>
</dbReference>
<evidence type="ECO:0000313" key="8">
    <source>
        <dbReference type="Proteomes" id="UP000244005"/>
    </source>
</evidence>
<name>A0A2R6WFF3_MARPO</name>
<dbReference type="PANTHER" id="PTHR13019">
    <property type="entry name" value="GOLGI APPARATUS MEMBRANE PROTEIN TVP23"/>
    <property type="match status" value="1"/>
</dbReference>
<evidence type="ECO:0000256" key="5">
    <source>
        <dbReference type="ARBA" id="ARBA00023136"/>
    </source>
</evidence>
<reference evidence="8" key="1">
    <citation type="journal article" date="2017" name="Cell">
        <title>Insights into land plant evolution garnered from the Marchantia polymorpha genome.</title>
        <authorList>
            <person name="Bowman J.L."/>
            <person name="Kohchi T."/>
            <person name="Yamato K.T."/>
            <person name="Jenkins J."/>
            <person name="Shu S."/>
            <person name="Ishizaki K."/>
            <person name="Yamaoka S."/>
            <person name="Nishihama R."/>
            <person name="Nakamura Y."/>
            <person name="Berger F."/>
            <person name="Adam C."/>
            <person name="Aki S.S."/>
            <person name="Althoff F."/>
            <person name="Araki T."/>
            <person name="Arteaga-Vazquez M.A."/>
            <person name="Balasubrmanian S."/>
            <person name="Barry K."/>
            <person name="Bauer D."/>
            <person name="Boehm C.R."/>
            <person name="Briginshaw L."/>
            <person name="Caballero-Perez J."/>
            <person name="Catarino B."/>
            <person name="Chen F."/>
            <person name="Chiyoda S."/>
            <person name="Chovatia M."/>
            <person name="Davies K.M."/>
            <person name="Delmans M."/>
            <person name="Demura T."/>
            <person name="Dierschke T."/>
            <person name="Dolan L."/>
            <person name="Dorantes-Acosta A.E."/>
            <person name="Eklund D.M."/>
            <person name="Florent S.N."/>
            <person name="Flores-Sandoval E."/>
            <person name="Fujiyama A."/>
            <person name="Fukuzawa H."/>
            <person name="Galik B."/>
            <person name="Grimanelli D."/>
            <person name="Grimwood J."/>
            <person name="Grossniklaus U."/>
            <person name="Hamada T."/>
            <person name="Haseloff J."/>
            <person name="Hetherington A.J."/>
            <person name="Higo A."/>
            <person name="Hirakawa Y."/>
            <person name="Hundley H.N."/>
            <person name="Ikeda Y."/>
            <person name="Inoue K."/>
            <person name="Inoue S.I."/>
            <person name="Ishida S."/>
            <person name="Jia Q."/>
            <person name="Kakita M."/>
            <person name="Kanazawa T."/>
            <person name="Kawai Y."/>
            <person name="Kawashima T."/>
            <person name="Kennedy M."/>
            <person name="Kinose K."/>
            <person name="Kinoshita T."/>
            <person name="Kohara Y."/>
            <person name="Koide E."/>
            <person name="Komatsu K."/>
            <person name="Kopischke S."/>
            <person name="Kubo M."/>
            <person name="Kyozuka J."/>
            <person name="Lagercrantz U."/>
            <person name="Lin S.S."/>
            <person name="Lindquist E."/>
            <person name="Lipzen A.M."/>
            <person name="Lu C.W."/>
            <person name="De Luna E."/>
            <person name="Martienssen R.A."/>
            <person name="Minamino N."/>
            <person name="Mizutani M."/>
            <person name="Mizutani M."/>
            <person name="Mochizuki N."/>
            <person name="Monte I."/>
            <person name="Mosher R."/>
            <person name="Nagasaki H."/>
            <person name="Nakagami H."/>
            <person name="Naramoto S."/>
            <person name="Nishitani K."/>
            <person name="Ohtani M."/>
            <person name="Okamoto T."/>
            <person name="Okumura M."/>
            <person name="Phillips J."/>
            <person name="Pollak B."/>
            <person name="Reinders A."/>
            <person name="Rovekamp M."/>
            <person name="Sano R."/>
            <person name="Sawa S."/>
            <person name="Schmid M.W."/>
            <person name="Shirakawa M."/>
            <person name="Solano R."/>
            <person name="Spunde A."/>
            <person name="Suetsugu N."/>
            <person name="Sugano S."/>
            <person name="Sugiyama A."/>
            <person name="Sun R."/>
            <person name="Suzuki Y."/>
            <person name="Takenaka M."/>
            <person name="Takezawa D."/>
            <person name="Tomogane H."/>
            <person name="Tsuzuki M."/>
            <person name="Ueda T."/>
            <person name="Umeda M."/>
            <person name="Ward J.M."/>
            <person name="Watanabe Y."/>
            <person name="Yazaki K."/>
            <person name="Yokoyama R."/>
            <person name="Yoshitake Y."/>
            <person name="Yotsui I."/>
            <person name="Zachgo S."/>
            <person name="Schmutz J."/>
        </authorList>
    </citation>
    <scope>NUCLEOTIDE SEQUENCE [LARGE SCALE GENOMIC DNA]</scope>
    <source>
        <strain evidence="8">Tak-1</strain>
    </source>
</reference>
<proteinExistence type="inferred from homology"/>
<comment type="function">
    <text evidence="6">Golgi membrane protein involved in vesicular trafficking.</text>
</comment>
<evidence type="ECO:0000256" key="1">
    <source>
        <dbReference type="ARBA" id="ARBA00004141"/>
    </source>
</evidence>
<feature type="transmembrane region" description="Helical" evidence="6">
    <location>
        <begin position="119"/>
        <end position="141"/>
    </location>
</feature>
<keyword evidence="6" id="KW-0333">Golgi apparatus</keyword>
<evidence type="ECO:0000256" key="2">
    <source>
        <dbReference type="ARBA" id="ARBA00005467"/>
    </source>
</evidence>
<dbReference type="GO" id="GO:0000139">
    <property type="term" value="C:Golgi membrane"/>
    <property type="evidence" value="ECO:0000318"/>
    <property type="project" value="GO_Central"/>
</dbReference>
<protein>
    <recommendedName>
        <fullName evidence="6">Golgi apparatus membrane protein TVP23</fullName>
    </recommendedName>
</protein>
<accession>A0A2R6WFF3</accession>
<dbReference type="OMA" id="DDSHPIM"/>
<comment type="subcellular location">
    <subcellularLocation>
        <location evidence="6">Golgi apparatus membrane</location>
        <topology evidence="6">Multi-pass membrane protein</topology>
    </subcellularLocation>
    <subcellularLocation>
        <location evidence="1">Membrane</location>
        <topology evidence="1">Multi-pass membrane protein</topology>
    </subcellularLocation>
</comment>
<comment type="similarity">
    <text evidence="2 6">Belongs to the TVP23 family.</text>
</comment>
<dbReference type="Pfam" id="PF05832">
    <property type="entry name" value="DUF846"/>
    <property type="match status" value="1"/>
</dbReference>
<dbReference type="OrthoDB" id="2151161at2759"/>
<feature type="transmembrane region" description="Helical" evidence="6">
    <location>
        <begin position="147"/>
        <end position="165"/>
    </location>
</feature>
<evidence type="ECO:0000256" key="3">
    <source>
        <dbReference type="ARBA" id="ARBA00022692"/>
    </source>
</evidence>
<sequence>MAQAQFQVPQVSEGGAPPNPHFQAANYGNPITALFCVIFKGSAIAFYIFCGWITSSFIIHFVVVTILMALDFWTVKNVSGRILVGLRWWNEIDEQGISIWRFESLDQQSMSRINQNDSWLFWTSLYVTPAIWTVFGIVSLLKFSFDYLLLVCISLTLCSANIIGFTKCRKDAKKQVENFARHAVAEGMREAMTGGLAKGLQKTLGL</sequence>
<dbReference type="Gramene" id="Mp6g05850.1">
    <property type="protein sequence ID" value="Mp6g05850.1.cds"/>
    <property type="gene ID" value="Mp6g05850"/>
</dbReference>
<evidence type="ECO:0000256" key="6">
    <source>
        <dbReference type="RuleBase" id="RU361206"/>
    </source>
</evidence>
<dbReference type="Proteomes" id="UP000244005">
    <property type="component" value="Unassembled WGS sequence"/>
</dbReference>
<gene>
    <name evidence="7" type="ORF">MARPO_0097s0058</name>
</gene>
<organism evidence="7 8">
    <name type="scientific">Marchantia polymorpha</name>
    <name type="common">Common liverwort</name>
    <name type="synonym">Marchantia aquatica</name>
    <dbReference type="NCBI Taxonomy" id="3197"/>
    <lineage>
        <taxon>Eukaryota</taxon>
        <taxon>Viridiplantae</taxon>
        <taxon>Streptophyta</taxon>
        <taxon>Embryophyta</taxon>
        <taxon>Marchantiophyta</taxon>
        <taxon>Marchantiopsida</taxon>
        <taxon>Marchantiidae</taxon>
        <taxon>Marchantiales</taxon>
        <taxon>Marchantiaceae</taxon>
        <taxon>Marchantia</taxon>
    </lineage>
</organism>